<evidence type="ECO:0000313" key="9">
    <source>
        <dbReference type="Proteomes" id="UP000886523"/>
    </source>
</evidence>
<comment type="caution">
    <text evidence="8">The sequence shown here is derived from an EMBL/GenBank/DDBJ whole genome shotgun (WGS) entry which is preliminary data.</text>
</comment>
<feature type="region of interest" description="Disordered" evidence="6">
    <location>
        <begin position="303"/>
        <end position="356"/>
    </location>
</feature>
<dbReference type="InterPro" id="IPR052115">
    <property type="entry name" value="NEXT_complex_subunit_ZCCHC8"/>
</dbReference>
<sequence length="356" mass="39670">MGDCGGEGGPSSVEYSSVKGEERIVEQKYTNFVIDCIGVVGVGDPSSSPSLESFVDHTLYYSVDWDTALGEVKAYSDPYERVCFNCGSPSHVLSAWPRLLLARSAFAESHDFAPTRRIHHVGEDQARRLEFVSRFKPGQIQTPELRDALGLDDPYLDSSSRLRRIDELPWYHGMMKWGYPPGYSSVQDPIDVVSRRILGEDETSDFISGPPLLAVYDDADTGELGAFGSCAPQAPIISPSSPSPRAPSDPRRWVDFPTTLFKSSLLPVSTVYIPLPPLTPEPRPSATFTQDRQELWMRIVRGRSDASPPKSAPPPLPPPKILPWREPQRVEARELFFRNHGEMQEENGESDMDFSE</sequence>
<feature type="domain" description="PSP proline-rich" evidence="7">
    <location>
        <begin position="136"/>
        <end position="187"/>
    </location>
</feature>
<dbReference type="Pfam" id="PF04046">
    <property type="entry name" value="PSP"/>
    <property type="match status" value="1"/>
</dbReference>
<evidence type="ECO:0000256" key="2">
    <source>
        <dbReference type="ARBA" id="ARBA00022723"/>
    </source>
</evidence>
<evidence type="ECO:0000256" key="1">
    <source>
        <dbReference type="ARBA" id="ARBA00004123"/>
    </source>
</evidence>
<evidence type="ECO:0000256" key="3">
    <source>
        <dbReference type="ARBA" id="ARBA00022771"/>
    </source>
</evidence>
<dbReference type="EMBL" id="MU128940">
    <property type="protein sequence ID" value="KAF9516352.1"/>
    <property type="molecule type" value="Genomic_DNA"/>
</dbReference>
<dbReference type="PANTHER" id="PTHR13316">
    <property type="entry name" value="ZINC FINGER, CCHC DOMAIN CONTAINING 8"/>
    <property type="match status" value="1"/>
</dbReference>
<keyword evidence="2" id="KW-0479">Metal-binding</keyword>
<proteinExistence type="predicted"/>
<organism evidence="8 9">
    <name type="scientific">Hydnum rufescens UP504</name>
    <dbReference type="NCBI Taxonomy" id="1448309"/>
    <lineage>
        <taxon>Eukaryota</taxon>
        <taxon>Fungi</taxon>
        <taxon>Dikarya</taxon>
        <taxon>Basidiomycota</taxon>
        <taxon>Agaricomycotina</taxon>
        <taxon>Agaricomycetes</taxon>
        <taxon>Cantharellales</taxon>
        <taxon>Hydnaceae</taxon>
        <taxon>Hydnum</taxon>
    </lineage>
</organism>
<evidence type="ECO:0000256" key="5">
    <source>
        <dbReference type="ARBA" id="ARBA00023242"/>
    </source>
</evidence>
<dbReference type="PANTHER" id="PTHR13316:SF0">
    <property type="entry name" value="ZINC FINGER CCHC DOMAIN-CONTAINING PROTEIN 8"/>
    <property type="match status" value="1"/>
</dbReference>
<dbReference type="GO" id="GO:0071013">
    <property type="term" value="C:catalytic step 2 spliceosome"/>
    <property type="evidence" value="ECO:0007669"/>
    <property type="project" value="TreeGrafter"/>
</dbReference>
<protein>
    <recommendedName>
        <fullName evidence="7">PSP proline-rich domain-containing protein</fullName>
    </recommendedName>
</protein>
<keyword evidence="4" id="KW-0862">Zinc</keyword>
<dbReference type="OrthoDB" id="429967at2759"/>
<keyword evidence="3" id="KW-0863">Zinc-finger</keyword>
<feature type="compositionally biased region" description="Pro residues" evidence="6">
    <location>
        <begin position="310"/>
        <end position="321"/>
    </location>
</feature>
<evidence type="ECO:0000313" key="8">
    <source>
        <dbReference type="EMBL" id="KAF9516352.1"/>
    </source>
</evidence>
<name>A0A9P6DWF9_9AGAM</name>
<comment type="subcellular location">
    <subcellularLocation>
        <location evidence="1">Nucleus</location>
    </subcellularLocation>
</comment>
<keyword evidence="9" id="KW-1185">Reference proteome</keyword>
<dbReference type="GO" id="GO:0003723">
    <property type="term" value="F:RNA binding"/>
    <property type="evidence" value="ECO:0007669"/>
    <property type="project" value="TreeGrafter"/>
</dbReference>
<evidence type="ECO:0000256" key="4">
    <source>
        <dbReference type="ARBA" id="ARBA00022833"/>
    </source>
</evidence>
<evidence type="ECO:0000256" key="6">
    <source>
        <dbReference type="SAM" id="MobiDB-lite"/>
    </source>
</evidence>
<accession>A0A9P6DWF9</accession>
<dbReference type="InterPro" id="IPR006568">
    <property type="entry name" value="PSP_pro-rich"/>
</dbReference>
<gene>
    <name evidence="8" type="ORF">BS47DRAFT_1340973</name>
</gene>
<feature type="compositionally biased region" description="Acidic residues" evidence="6">
    <location>
        <begin position="344"/>
        <end position="356"/>
    </location>
</feature>
<evidence type="ECO:0000259" key="7">
    <source>
        <dbReference type="Pfam" id="PF04046"/>
    </source>
</evidence>
<reference evidence="8" key="1">
    <citation type="journal article" date="2020" name="Nat. Commun.">
        <title>Large-scale genome sequencing of mycorrhizal fungi provides insights into the early evolution of symbiotic traits.</title>
        <authorList>
            <person name="Miyauchi S."/>
            <person name="Kiss E."/>
            <person name="Kuo A."/>
            <person name="Drula E."/>
            <person name="Kohler A."/>
            <person name="Sanchez-Garcia M."/>
            <person name="Morin E."/>
            <person name="Andreopoulos B."/>
            <person name="Barry K.W."/>
            <person name="Bonito G."/>
            <person name="Buee M."/>
            <person name="Carver A."/>
            <person name="Chen C."/>
            <person name="Cichocki N."/>
            <person name="Clum A."/>
            <person name="Culley D."/>
            <person name="Crous P.W."/>
            <person name="Fauchery L."/>
            <person name="Girlanda M."/>
            <person name="Hayes R.D."/>
            <person name="Keri Z."/>
            <person name="LaButti K."/>
            <person name="Lipzen A."/>
            <person name="Lombard V."/>
            <person name="Magnuson J."/>
            <person name="Maillard F."/>
            <person name="Murat C."/>
            <person name="Nolan M."/>
            <person name="Ohm R.A."/>
            <person name="Pangilinan J."/>
            <person name="Pereira M.F."/>
            <person name="Perotto S."/>
            <person name="Peter M."/>
            <person name="Pfister S."/>
            <person name="Riley R."/>
            <person name="Sitrit Y."/>
            <person name="Stielow J.B."/>
            <person name="Szollosi G."/>
            <person name="Zifcakova L."/>
            <person name="Stursova M."/>
            <person name="Spatafora J.W."/>
            <person name="Tedersoo L."/>
            <person name="Vaario L.M."/>
            <person name="Yamada A."/>
            <person name="Yan M."/>
            <person name="Wang P."/>
            <person name="Xu J."/>
            <person name="Bruns T."/>
            <person name="Baldrian P."/>
            <person name="Vilgalys R."/>
            <person name="Dunand C."/>
            <person name="Henrissat B."/>
            <person name="Grigoriev I.V."/>
            <person name="Hibbett D."/>
            <person name="Nagy L.G."/>
            <person name="Martin F.M."/>
        </authorList>
    </citation>
    <scope>NUCLEOTIDE SEQUENCE</scope>
    <source>
        <strain evidence="8">UP504</strain>
    </source>
</reference>
<dbReference type="AlphaFoldDB" id="A0A9P6DWF9"/>
<feature type="compositionally biased region" description="Basic and acidic residues" evidence="6">
    <location>
        <begin position="326"/>
        <end position="343"/>
    </location>
</feature>
<dbReference type="GO" id="GO:0008270">
    <property type="term" value="F:zinc ion binding"/>
    <property type="evidence" value="ECO:0007669"/>
    <property type="project" value="UniProtKB-KW"/>
</dbReference>
<dbReference type="Proteomes" id="UP000886523">
    <property type="component" value="Unassembled WGS sequence"/>
</dbReference>
<keyword evidence="5" id="KW-0539">Nucleus</keyword>